<dbReference type="EMBL" id="JAROKS010000002">
    <property type="protein sequence ID" value="KAK1806075.1"/>
    <property type="molecule type" value="Genomic_DNA"/>
</dbReference>
<dbReference type="GO" id="GO:1905475">
    <property type="term" value="P:regulation of protein localization to membrane"/>
    <property type="evidence" value="ECO:0007669"/>
    <property type="project" value="TreeGrafter"/>
</dbReference>
<evidence type="ECO:0000256" key="1">
    <source>
        <dbReference type="ARBA" id="ARBA00004609"/>
    </source>
</evidence>
<keyword evidence="6 12" id="KW-0654">Proteoglycan</keyword>
<name>A0AAD8ZZF2_9TELE</name>
<comment type="similarity">
    <text evidence="2 11">Belongs to the glypican family.</text>
</comment>
<keyword evidence="8" id="KW-0325">Glycoprotein</keyword>
<comment type="caution">
    <text evidence="14">The sequence shown here is derived from an EMBL/GenBank/DDBJ whole genome shotgun (WGS) entry which is preliminary data.</text>
</comment>
<feature type="non-terminal residue" evidence="14">
    <location>
        <position position="671"/>
    </location>
</feature>
<organism evidence="14 15">
    <name type="scientific">Electrophorus voltai</name>
    <dbReference type="NCBI Taxonomy" id="2609070"/>
    <lineage>
        <taxon>Eukaryota</taxon>
        <taxon>Metazoa</taxon>
        <taxon>Chordata</taxon>
        <taxon>Craniata</taxon>
        <taxon>Vertebrata</taxon>
        <taxon>Euteleostomi</taxon>
        <taxon>Actinopterygii</taxon>
        <taxon>Neopterygii</taxon>
        <taxon>Teleostei</taxon>
        <taxon>Ostariophysi</taxon>
        <taxon>Gymnotiformes</taxon>
        <taxon>Gymnotoidei</taxon>
        <taxon>Gymnotidae</taxon>
        <taxon>Electrophorus</taxon>
    </lineage>
</organism>
<keyword evidence="4 12" id="KW-0336">GPI-anchor</keyword>
<dbReference type="Pfam" id="PF01153">
    <property type="entry name" value="Glypican"/>
    <property type="match status" value="1"/>
</dbReference>
<feature type="region of interest" description="Disordered" evidence="13">
    <location>
        <begin position="558"/>
        <end position="580"/>
    </location>
</feature>
<keyword evidence="3" id="KW-1003">Cell membrane</keyword>
<dbReference type="GO" id="GO:0090263">
    <property type="term" value="P:positive regulation of canonical Wnt signaling pathway"/>
    <property type="evidence" value="ECO:0007669"/>
    <property type="project" value="TreeGrafter"/>
</dbReference>
<dbReference type="GO" id="GO:0016477">
    <property type="term" value="P:cell migration"/>
    <property type="evidence" value="ECO:0007669"/>
    <property type="project" value="TreeGrafter"/>
</dbReference>
<dbReference type="Proteomes" id="UP001239994">
    <property type="component" value="Unassembled WGS sequence"/>
</dbReference>
<sequence length="671" mass="72701">LLCWIRHGFLTRINGIDRAVKAVVLPCTATLKFHGVRSLSSTEALSISSCGTDACLCSADADLQICKHQGPTCCTRKMEQSYDAAARRDTLQNILSYSFELKYLILGHASAYRDTFHSLLSFTLNHTLSLFDLAYEPIAREARPLVITLYSDLALYLYGDAGISIESSVHHFYDVLFPLVYRHLVNPGLRSSSWSAEGAECLRATRPDVNPFGPHPQVLAQGLAQALAGGRALARALAAGADVLNATETVGMARECGRALVRMHYCPHCRGLTLIRPCGGLCLNVMRGCLAGLAELQAPWSRYVALLEGLSAALAGGHELELALLGIRERINDAILSAQLHGPHLSAVVDKVCGPLTESVSSTRADGPPTSTLSTVKLQHPIPPASPAGGADPGGEQHGHVALTKREFMGYIQRYKAFFSTLPELLCEGEMVVDDYTCWGGEDVVERHWGDEDSTVLTSPAALIFMDVSCFGKGEKTQLGHSAQAPGFAPSQSGSSYTDRVVGSGLLAQRHNPEMKVRGVDPVLVEAKERLEQFNQGIWHETGLGVDLHEQLDVGSGNTMETSGECDDEDGCQGSGEDEDAPGIIMWEVKQDYGQYMAGLSPPFSLLTSELIRGCRLRQRRAPRPPPRYCSPSLSCPCCCYPAWAEPPPDTCPPPATWRIRGRSARDTLED</sequence>
<evidence type="ECO:0000256" key="11">
    <source>
        <dbReference type="RuleBase" id="RU003518"/>
    </source>
</evidence>
<dbReference type="GO" id="GO:0005886">
    <property type="term" value="C:plasma membrane"/>
    <property type="evidence" value="ECO:0007669"/>
    <property type="project" value="UniProtKB-SubCell"/>
</dbReference>
<evidence type="ECO:0000256" key="12">
    <source>
        <dbReference type="RuleBase" id="RU003519"/>
    </source>
</evidence>
<evidence type="ECO:0008006" key="16">
    <source>
        <dbReference type="Google" id="ProtNLM"/>
    </source>
</evidence>
<comment type="function">
    <text evidence="12">Cell surface proteoglycan.</text>
</comment>
<accession>A0AAD8ZZF2</accession>
<evidence type="ECO:0000256" key="8">
    <source>
        <dbReference type="ARBA" id="ARBA00023180"/>
    </source>
</evidence>
<keyword evidence="9 12" id="KW-0357">Heparan sulfate</keyword>
<keyword evidence="10 12" id="KW-0449">Lipoprotein</keyword>
<reference evidence="14" key="1">
    <citation type="submission" date="2023-03" db="EMBL/GenBank/DDBJ databases">
        <title>Electrophorus voltai genome.</title>
        <authorList>
            <person name="Bian C."/>
        </authorList>
    </citation>
    <scope>NUCLEOTIDE SEQUENCE</scope>
    <source>
        <strain evidence="14">CB-2022</strain>
        <tissue evidence="14">Muscle</tissue>
    </source>
</reference>
<keyword evidence="15" id="KW-1185">Reference proteome</keyword>
<evidence type="ECO:0000256" key="4">
    <source>
        <dbReference type="ARBA" id="ARBA00022622"/>
    </source>
</evidence>
<evidence type="ECO:0000256" key="3">
    <source>
        <dbReference type="ARBA" id="ARBA00022475"/>
    </source>
</evidence>
<evidence type="ECO:0000256" key="10">
    <source>
        <dbReference type="ARBA" id="ARBA00023288"/>
    </source>
</evidence>
<evidence type="ECO:0000256" key="5">
    <source>
        <dbReference type="ARBA" id="ARBA00022729"/>
    </source>
</evidence>
<gene>
    <name evidence="14" type="ORF">P4O66_013113</name>
</gene>
<evidence type="ECO:0000313" key="15">
    <source>
        <dbReference type="Proteomes" id="UP001239994"/>
    </source>
</evidence>
<proteinExistence type="inferred from homology"/>
<keyword evidence="7 12" id="KW-0472">Membrane</keyword>
<dbReference type="PANTHER" id="PTHR10822:SF19">
    <property type="entry name" value="GLYPICAN-5"/>
    <property type="match status" value="1"/>
</dbReference>
<dbReference type="InterPro" id="IPR001863">
    <property type="entry name" value="Glypican"/>
</dbReference>
<evidence type="ECO:0000256" key="6">
    <source>
        <dbReference type="ARBA" id="ARBA00022974"/>
    </source>
</evidence>
<keyword evidence="5" id="KW-0732">Signal</keyword>
<dbReference type="PANTHER" id="PTHR10822">
    <property type="entry name" value="GLYPICAN"/>
    <property type="match status" value="1"/>
</dbReference>
<comment type="subcellular location">
    <subcellularLocation>
        <location evidence="1 12">Cell membrane</location>
        <topology evidence="1 12">Lipid-anchor</topology>
        <topology evidence="1 12">GPI-anchor</topology>
    </subcellularLocation>
</comment>
<feature type="compositionally biased region" description="Acidic residues" evidence="13">
    <location>
        <begin position="564"/>
        <end position="580"/>
    </location>
</feature>
<dbReference type="GO" id="GO:0098552">
    <property type="term" value="C:side of membrane"/>
    <property type="evidence" value="ECO:0007669"/>
    <property type="project" value="UniProtKB-KW"/>
</dbReference>
<protein>
    <recommendedName>
        <fullName evidence="16">Glypican 5c</fullName>
    </recommendedName>
</protein>
<evidence type="ECO:0000256" key="13">
    <source>
        <dbReference type="SAM" id="MobiDB-lite"/>
    </source>
</evidence>
<evidence type="ECO:0000313" key="14">
    <source>
        <dbReference type="EMBL" id="KAK1806075.1"/>
    </source>
</evidence>
<dbReference type="AlphaFoldDB" id="A0AAD8ZZF2"/>
<dbReference type="GO" id="GO:0005576">
    <property type="term" value="C:extracellular region"/>
    <property type="evidence" value="ECO:0007669"/>
    <property type="project" value="TreeGrafter"/>
</dbReference>
<evidence type="ECO:0000256" key="7">
    <source>
        <dbReference type="ARBA" id="ARBA00023136"/>
    </source>
</evidence>
<dbReference type="GO" id="GO:0009986">
    <property type="term" value="C:cell surface"/>
    <property type="evidence" value="ECO:0007669"/>
    <property type="project" value="TreeGrafter"/>
</dbReference>
<evidence type="ECO:0000256" key="9">
    <source>
        <dbReference type="ARBA" id="ARBA00023207"/>
    </source>
</evidence>
<evidence type="ECO:0000256" key="2">
    <source>
        <dbReference type="ARBA" id="ARBA00010260"/>
    </source>
</evidence>